<dbReference type="PROSITE" id="PS01117">
    <property type="entry name" value="HTH_MARR_1"/>
    <property type="match status" value="1"/>
</dbReference>
<dbReference type="RefSeq" id="WP_382403932.1">
    <property type="nucleotide sequence ID" value="NZ_JBHSWH010000001.1"/>
</dbReference>
<sequence length="143" mass="15926">MTTTKATPVGVWLNLMALVMDNKWIVREMLEDRTLGLPWSGYRALRRVERTPMSQGELAERMGVDAPAISGTVGDLAGRGFVERVADPSDGRRKLVHITEAGRNLLESLRGTDVVPPPVATLTAAERRELTRMIEKMREATER</sequence>
<keyword evidence="2" id="KW-0238">DNA-binding</keyword>
<keyword evidence="3" id="KW-0804">Transcription</keyword>
<organism evidence="5 6">
    <name type="scientific">Flexivirga alba</name>
    <dbReference type="NCBI Taxonomy" id="702742"/>
    <lineage>
        <taxon>Bacteria</taxon>
        <taxon>Bacillati</taxon>
        <taxon>Actinomycetota</taxon>
        <taxon>Actinomycetes</taxon>
        <taxon>Micrococcales</taxon>
        <taxon>Dermacoccaceae</taxon>
        <taxon>Flexivirga</taxon>
    </lineage>
</organism>
<dbReference type="PROSITE" id="PS50995">
    <property type="entry name" value="HTH_MARR_2"/>
    <property type="match status" value="1"/>
</dbReference>
<dbReference type="SUPFAM" id="SSF46785">
    <property type="entry name" value="Winged helix' DNA-binding domain"/>
    <property type="match status" value="1"/>
</dbReference>
<dbReference type="Proteomes" id="UP001596298">
    <property type="component" value="Unassembled WGS sequence"/>
</dbReference>
<dbReference type="SMART" id="SM00347">
    <property type="entry name" value="HTH_MARR"/>
    <property type="match status" value="1"/>
</dbReference>
<evidence type="ECO:0000256" key="3">
    <source>
        <dbReference type="ARBA" id="ARBA00023163"/>
    </source>
</evidence>
<dbReference type="Pfam" id="PF12802">
    <property type="entry name" value="MarR_2"/>
    <property type="match status" value="1"/>
</dbReference>
<evidence type="ECO:0000256" key="1">
    <source>
        <dbReference type="ARBA" id="ARBA00023015"/>
    </source>
</evidence>
<dbReference type="InterPro" id="IPR000835">
    <property type="entry name" value="HTH_MarR-typ"/>
</dbReference>
<name>A0ABW2ALP7_9MICO</name>
<keyword evidence="6" id="KW-1185">Reference proteome</keyword>
<dbReference type="InterPro" id="IPR039422">
    <property type="entry name" value="MarR/SlyA-like"/>
</dbReference>
<dbReference type="EMBL" id="JBHSWH010000001">
    <property type="protein sequence ID" value="MFC6707261.1"/>
    <property type="molecule type" value="Genomic_DNA"/>
</dbReference>
<accession>A0ABW2ALP7</accession>
<evidence type="ECO:0000259" key="4">
    <source>
        <dbReference type="PROSITE" id="PS50995"/>
    </source>
</evidence>
<dbReference type="PANTHER" id="PTHR33164:SF43">
    <property type="entry name" value="HTH-TYPE TRANSCRIPTIONAL REPRESSOR YETL"/>
    <property type="match status" value="1"/>
</dbReference>
<keyword evidence="1" id="KW-0805">Transcription regulation</keyword>
<dbReference type="InterPro" id="IPR036388">
    <property type="entry name" value="WH-like_DNA-bd_sf"/>
</dbReference>
<evidence type="ECO:0000256" key="2">
    <source>
        <dbReference type="ARBA" id="ARBA00023125"/>
    </source>
</evidence>
<proteinExistence type="predicted"/>
<evidence type="ECO:0000313" key="6">
    <source>
        <dbReference type="Proteomes" id="UP001596298"/>
    </source>
</evidence>
<protein>
    <submittedName>
        <fullName evidence="5">MarR family winged helix-turn-helix transcriptional regulator</fullName>
    </submittedName>
</protein>
<dbReference type="PANTHER" id="PTHR33164">
    <property type="entry name" value="TRANSCRIPTIONAL REGULATOR, MARR FAMILY"/>
    <property type="match status" value="1"/>
</dbReference>
<evidence type="ECO:0000313" key="5">
    <source>
        <dbReference type="EMBL" id="MFC6707261.1"/>
    </source>
</evidence>
<dbReference type="InterPro" id="IPR023187">
    <property type="entry name" value="Tscrpt_reg_MarR-type_CS"/>
</dbReference>
<dbReference type="InterPro" id="IPR036390">
    <property type="entry name" value="WH_DNA-bd_sf"/>
</dbReference>
<dbReference type="Gene3D" id="1.10.10.10">
    <property type="entry name" value="Winged helix-like DNA-binding domain superfamily/Winged helix DNA-binding domain"/>
    <property type="match status" value="1"/>
</dbReference>
<comment type="caution">
    <text evidence="5">The sequence shown here is derived from an EMBL/GenBank/DDBJ whole genome shotgun (WGS) entry which is preliminary data.</text>
</comment>
<reference evidence="6" key="1">
    <citation type="journal article" date="2019" name="Int. J. Syst. Evol. Microbiol.">
        <title>The Global Catalogue of Microorganisms (GCM) 10K type strain sequencing project: providing services to taxonomists for standard genome sequencing and annotation.</title>
        <authorList>
            <consortium name="The Broad Institute Genomics Platform"/>
            <consortium name="The Broad Institute Genome Sequencing Center for Infectious Disease"/>
            <person name="Wu L."/>
            <person name="Ma J."/>
        </authorList>
    </citation>
    <scope>NUCLEOTIDE SEQUENCE [LARGE SCALE GENOMIC DNA]</scope>
    <source>
        <strain evidence="6">CCUG 58127</strain>
    </source>
</reference>
<feature type="domain" description="HTH marR-type" evidence="4">
    <location>
        <begin position="6"/>
        <end position="139"/>
    </location>
</feature>
<gene>
    <name evidence="5" type="ORF">ACFQDH_18875</name>
</gene>
<dbReference type="PRINTS" id="PR00598">
    <property type="entry name" value="HTHMARR"/>
</dbReference>